<feature type="domain" description="Thiamine pyrophosphate enzyme central" evidence="2">
    <location>
        <begin position="51"/>
        <end position="131"/>
    </location>
</feature>
<dbReference type="Gene3D" id="3.40.50.1220">
    <property type="entry name" value="TPP-binding domain"/>
    <property type="match status" value="1"/>
</dbReference>
<dbReference type="GO" id="GO:0003984">
    <property type="term" value="F:acetolactate synthase activity"/>
    <property type="evidence" value="ECO:0007669"/>
    <property type="project" value="TreeGrafter"/>
</dbReference>
<dbReference type="GO" id="GO:0005948">
    <property type="term" value="C:acetolactate synthase complex"/>
    <property type="evidence" value="ECO:0007669"/>
    <property type="project" value="TreeGrafter"/>
</dbReference>
<dbReference type="GO" id="GO:0030976">
    <property type="term" value="F:thiamine pyrophosphate binding"/>
    <property type="evidence" value="ECO:0007669"/>
    <property type="project" value="InterPro"/>
</dbReference>
<dbReference type="EMBL" id="NHOC01000002">
    <property type="protein sequence ID" value="OUM21343.1"/>
    <property type="molecule type" value="Genomic_DNA"/>
</dbReference>
<dbReference type="InterPro" id="IPR012000">
    <property type="entry name" value="Thiamin_PyroP_enz_cen_dom"/>
</dbReference>
<dbReference type="SUPFAM" id="SSF52467">
    <property type="entry name" value="DHS-like NAD/FAD-binding domain"/>
    <property type="match status" value="1"/>
</dbReference>
<dbReference type="InterPro" id="IPR029035">
    <property type="entry name" value="DHS-like_NAD/FAD-binding_dom"/>
</dbReference>
<dbReference type="Pfam" id="PF00205">
    <property type="entry name" value="TPP_enzyme_M"/>
    <property type="match status" value="1"/>
</dbReference>
<dbReference type="Proteomes" id="UP000194903">
    <property type="component" value="Unassembled WGS sequence"/>
</dbReference>
<evidence type="ECO:0000256" key="1">
    <source>
        <dbReference type="ARBA" id="ARBA00007812"/>
    </source>
</evidence>
<proteinExistence type="inferred from homology"/>
<name>A0A252F6E4_9FIRM</name>
<evidence type="ECO:0000313" key="4">
    <source>
        <dbReference type="Proteomes" id="UP000194903"/>
    </source>
</evidence>
<dbReference type="GO" id="GO:0009099">
    <property type="term" value="P:L-valine biosynthetic process"/>
    <property type="evidence" value="ECO:0007669"/>
    <property type="project" value="TreeGrafter"/>
</dbReference>
<comment type="similarity">
    <text evidence="1">Belongs to the TPP enzyme family.</text>
</comment>
<dbReference type="InterPro" id="IPR029061">
    <property type="entry name" value="THDP-binding"/>
</dbReference>
<dbReference type="GO" id="GO:0000287">
    <property type="term" value="F:magnesium ion binding"/>
    <property type="evidence" value="ECO:0007669"/>
    <property type="project" value="InterPro"/>
</dbReference>
<sequence>MSMMELWMNKSNQTLPALSAEQTAVMEQLASRLTGASYDRNLFSLSVRFSAEAAAHINAAQHPVIVAGYSSVRAQAGDALSRLAEDVHIPVIYTDKAKGIIPCDHRYAVCTLGASEECQKLIDSADFILALDTAAELWELHASCPVMYLENTQEETSCTLVEALGRIRSLCHQKSFPNTAVHTGEELFRRDMAFGRNLAFPMCPEKVLFDVRYCLALDDILITDASAAEDHVMSYYDCYQPETCLFTRSHGTAVIGAAAAKLAKPDKHVLAVTDPAGLSRSDFDMMQQLNAPAAVLVLYRPEQTPELSGFGVPVLSVSSAVQLIPSLQRALRSDRPCIISCPANI</sequence>
<organism evidence="3 4">
    <name type="scientific">Butyricicoccus porcorum</name>
    <dbReference type="NCBI Taxonomy" id="1945634"/>
    <lineage>
        <taxon>Bacteria</taxon>
        <taxon>Bacillati</taxon>
        <taxon>Bacillota</taxon>
        <taxon>Clostridia</taxon>
        <taxon>Eubacteriales</taxon>
        <taxon>Butyricicoccaceae</taxon>
        <taxon>Butyricicoccus</taxon>
    </lineage>
</organism>
<dbReference type="OrthoDB" id="4494979at2"/>
<gene>
    <name evidence="3" type="ORF">CBW42_01875</name>
</gene>
<reference evidence="3 4" key="1">
    <citation type="submission" date="2017-05" db="EMBL/GenBank/DDBJ databases">
        <title>Butyricicoccus porcorum sp. nov. a butyrate-producing bacterium from the swine intestinal tract.</title>
        <authorList>
            <person name="Trachsel J."/>
            <person name="Humphrey S."/>
            <person name="Allen H.K."/>
        </authorList>
    </citation>
    <scope>NUCLEOTIDE SEQUENCE [LARGE SCALE GENOMIC DNA]</scope>
    <source>
        <strain evidence="3">BB10</strain>
    </source>
</reference>
<dbReference type="Gene3D" id="3.40.50.970">
    <property type="match status" value="1"/>
</dbReference>
<comment type="caution">
    <text evidence="3">The sequence shown here is derived from an EMBL/GenBank/DDBJ whole genome shotgun (WGS) entry which is preliminary data.</text>
</comment>
<evidence type="ECO:0000313" key="3">
    <source>
        <dbReference type="EMBL" id="OUM21343.1"/>
    </source>
</evidence>
<dbReference type="SUPFAM" id="SSF52518">
    <property type="entry name" value="Thiamin diphosphate-binding fold (THDP-binding)"/>
    <property type="match status" value="1"/>
</dbReference>
<dbReference type="AlphaFoldDB" id="A0A252F6E4"/>
<accession>A0A252F6E4</accession>
<dbReference type="InterPro" id="IPR045229">
    <property type="entry name" value="TPP_enz"/>
</dbReference>
<evidence type="ECO:0000259" key="2">
    <source>
        <dbReference type="Pfam" id="PF00205"/>
    </source>
</evidence>
<dbReference type="GO" id="GO:0050660">
    <property type="term" value="F:flavin adenine dinucleotide binding"/>
    <property type="evidence" value="ECO:0007669"/>
    <property type="project" value="TreeGrafter"/>
</dbReference>
<protein>
    <recommendedName>
        <fullName evidence="2">Thiamine pyrophosphate enzyme central domain-containing protein</fullName>
    </recommendedName>
</protein>
<dbReference type="GO" id="GO:0009097">
    <property type="term" value="P:isoleucine biosynthetic process"/>
    <property type="evidence" value="ECO:0007669"/>
    <property type="project" value="TreeGrafter"/>
</dbReference>
<keyword evidence="4" id="KW-1185">Reference proteome</keyword>
<dbReference type="PANTHER" id="PTHR18968">
    <property type="entry name" value="THIAMINE PYROPHOSPHATE ENZYMES"/>
    <property type="match status" value="1"/>
</dbReference>
<dbReference type="PANTHER" id="PTHR18968:SF129">
    <property type="entry name" value="ACETOLACTATE SYNTHASE"/>
    <property type="match status" value="1"/>
</dbReference>